<protein>
    <submittedName>
        <fullName evidence="1">Uncharacterized protein</fullName>
    </submittedName>
</protein>
<proteinExistence type="predicted"/>
<evidence type="ECO:0000313" key="1">
    <source>
        <dbReference type="EMBL" id="GAW03439.1"/>
    </source>
</evidence>
<reference evidence="1 2" key="2">
    <citation type="submission" date="2017-02" db="EMBL/GenBank/DDBJ databases">
        <title>A genome survey and senescence transcriptome analysis in Lentinula edodes.</title>
        <authorList>
            <person name="Sakamoto Y."/>
            <person name="Nakade K."/>
            <person name="Sato S."/>
            <person name="Yoshida Y."/>
            <person name="Miyazaki K."/>
            <person name="Natsume S."/>
            <person name="Konno N."/>
        </authorList>
    </citation>
    <scope>NUCLEOTIDE SEQUENCE [LARGE SCALE GENOMIC DNA]</scope>
    <source>
        <strain evidence="1 2">NBRC 111202</strain>
    </source>
</reference>
<dbReference type="AlphaFoldDB" id="A0A1Q3E8L9"/>
<gene>
    <name evidence="1" type="ORF">LENED_005165</name>
</gene>
<dbReference type="Proteomes" id="UP000188533">
    <property type="component" value="Unassembled WGS sequence"/>
</dbReference>
<evidence type="ECO:0000313" key="2">
    <source>
        <dbReference type="Proteomes" id="UP000188533"/>
    </source>
</evidence>
<reference evidence="1 2" key="1">
    <citation type="submission" date="2016-08" db="EMBL/GenBank/DDBJ databases">
        <authorList>
            <consortium name="Lentinula edodes genome sequencing consortium"/>
            <person name="Sakamoto Y."/>
            <person name="Nakade K."/>
            <person name="Sato S."/>
            <person name="Yoshida Y."/>
            <person name="Miyazaki K."/>
            <person name="Natsume S."/>
            <person name="Konno N."/>
        </authorList>
    </citation>
    <scope>NUCLEOTIDE SEQUENCE [LARGE SCALE GENOMIC DNA]</scope>
    <source>
        <strain evidence="1 2">NBRC 111202</strain>
    </source>
</reference>
<organism evidence="1 2">
    <name type="scientific">Lentinula edodes</name>
    <name type="common">Shiitake mushroom</name>
    <name type="synonym">Lentinus edodes</name>
    <dbReference type="NCBI Taxonomy" id="5353"/>
    <lineage>
        <taxon>Eukaryota</taxon>
        <taxon>Fungi</taxon>
        <taxon>Dikarya</taxon>
        <taxon>Basidiomycota</taxon>
        <taxon>Agaricomycotina</taxon>
        <taxon>Agaricomycetes</taxon>
        <taxon>Agaricomycetidae</taxon>
        <taxon>Agaricales</taxon>
        <taxon>Marasmiineae</taxon>
        <taxon>Omphalotaceae</taxon>
        <taxon>Lentinula</taxon>
    </lineage>
</organism>
<accession>A0A1Q3E8L9</accession>
<name>A0A1Q3E8L9_LENED</name>
<sequence length="272" mass="30875">MGTIFGKTEQQNSSRFRGPLIQVLRNTKGLKFNFKQFFSSSDTASWKAKCGIALLRENTQTRLKELEERMWVGCGQIRNWHYFPVHSLSPSLSHFQWQWPVDGVNPWNVVVTVLKLFSTCPPTVINIHKNLDDVGHNMGMNRKAACKRPGCGIREEDPKFPSYRSLFASTFPNAPHKQPSTLRNPSHIQFKAWQQRGLKSHIGKEGSWERKEAKMRARERSATQSFGIIATTGIHSTFEQQAERGPRRCVPGLGSSVRMLHGIIVPLLSPPI</sequence>
<dbReference type="EMBL" id="BDGU01000148">
    <property type="protein sequence ID" value="GAW03439.1"/>
    <property type="molecule type" value="Genomic_DNA"/>
</dbReference>
<comment type="caution">
    <text evidence="1">The sequence shown here is derived from an EMBL/GenBank/DDBJ whole genome shotgun (WGS) entry which is preliminary data.</text>
</comment>
<keyword evidence="2" id="KW-1185">Reference proteome</keyword>